<proteinExistence type="predicted"/>
<dbReference type="InterPro" id="IPR013783">
    <property type="entry name" value="Ig-like_fold"/>
</dbReference>
<dbReference type="PROSITE" id="PS50835">
    <property type="entry name" value="IG_LIKE"/>
    <property type="match status" value="1"/>
</dbReference>
<sequence length="586" mass="67465">MTYTIENGNVDIECPELDDDEPYSWTKNSAEIIEGTDYYSISDNTAELSIKSANQDNAGIFACLKQDGTPVKQFWVAVLSKCSNVFGFQDFRPSIRHDTFTVKKGDTIKLDCCLRYTEILTSKDWKEEYEVTDSFEKHFRVTSKFDIAELYDFNSASVGLFVCTGWLGSKKWERTFKVVEGPETIIHKPECHKSTWDIHSGHQLVYLIGSVKSDGLSLSYHPRMNGISTADRVNLQQSLVNYIGIVEYKPRVFKSSVKALGKVYKNNNPMEYAAEFNDPKSSEFAILKQQLTAYASELNLFHVNWFVPKERHIMQSSECELIAFDPEQNVVKTKLFGNNKELLRAGLVIQRNYPEFLSRETELKGNPFKYEIFKIEREESSKLDYQIAFIGGQLAEGIKKYAYGAQFEDPRLEAYRDLNRTVCTHIEKWRQNDVKFHTCPVYCTVYGIDSDSVVVTQLSIFNHHLVQADIDADENAALNEIASWLSRVEIRIGSVEYKPRVFKSFMVQTVEVTQYIPIKATRRQKLCDNIYVRIIDKKKSELLARECNVLDFDLKDSTITVSVKLLSDHVQYYGVDLDDLEVVWEE</sequence>
<accession>A0A4E0S254</accession>
<evidence type="ECO:0000259" key="1">
    <source>
        <dbReference type="PROSITE" id="PS50835"/>
    </source>
</evidence>
<dbReference type="AlphaFoldDB" id="A0A4E0S254"/>
<gene>
    <name evidence="2" type="ORF">D915_001943</name>
</gene>
<feature type="domain" description="Ig-like" evidence="1">
    <location>
        <begin position="1"/>
        <end position="63"/>
    </location>
</feature>
<dbReference type="SUPFAM" id="SSF48726">
    <property type="entry name" value="Immunoglobulin"/>
    <property type="match status" value="1"/>
</dbReference>
<dbReference type="InterPro" id="IPR036179">
    <property type="entry name" value="Ig-like_dom_sf"/>
</dbReference>
<dbReference type="InterPro" id="IPR007110">
    <property type="entry name" value="Ig-like_dom"/>
</dbReference>
<protein>
    <recommendedName>
        <fullName evidence="1">Ig-like domain-containing protein</fullName>
    </recommendedName>
</protein>
<dbReference type="Gene3D" id="2.60.40.10">
    <property type="entry name" value="Immunoglobulins"/>
    <property type="match status" value="1"/>
</dbReference>
<evidence type="ECO:0000313" key="3">
    <source>
        <dbReference type="Proteomes" id="UP000230066"/>
    </source>
</evidence>
<keyword evidence="3" id="KW-1185">Reference proteome</keyword>
<name>A0A4E0S254_FASHE</name>
<dbReference type="Proteomes" id="UP000230066">
    <property type="component" value="Unassembled WGS sequence"/>
</dbReference>
<evidence type="ECO:0000313" key="2">
    <source>
        <dbReference type="EMBL" id="THD27232.1"/>
    </source>
</evidence>
<reference evidence="2" key="1">
    <citation type="submission" date="2019-03" db="EMBL/GenBank/DDBJ databases">
        <title>Improved annotation for the trematode Fasciola hepatica.</title>
        <authorList>
            <person name="Choi Y.-J."/>
            <person name="Martin J."/>
            <person name="Mitreva M."/>
        </authorList>
    </citation>
    <scope>NUCLEOTIDE SEQUENCE [LARGE SCALE GENOMIC DNA]</scope>
</reference>
<dbReference type="EMBL" id="JXXN02000488">
    <property type="protein sequence ID" value="THD27232.1"/>
    <property type="molecule type" value="Genomic_DNA"/>
</dbReference>
<dbReference type="InterPro" id="IPR003598">
    <property type="entry name" value="Ig_sub2"/>
</dbReference>
<dbReference type="SMART" id="SM00408">
    <property type="entry name" value="IGc2"/>
    <property type="match status" value="1"/>
</dbReference>
<comment type="caution">
    <text evidence="2">The sequence shown here is derived from an EMBL/GenBank/DDBJ whole genome shotgun (WGS) entry which is preliminary data.</text>
</comment>
<organism evidence="2 3">
    <name type="scientific">Fasciola hepatica</name>
    <name type="common">Liver fluke</name>
    <dbReference type="NCBI Taxonomy" id="6192"/>
    <lineage>
        <taxon>Eukaryota</taxon>
        <taxon>Metazoa</taxon>
        <taxon>Spiralia</taxon>
        <taxon>Lophotrochozoa</taxon>
        <taxon>Platyhelminthes</taxon>
        <taxon>Trematoda</taxon>
        <taxon>Digenea</taxon>
        <taxon>Plagiorchiida</taxon>
        <taxon>Echinostomata</taxon>
        <taxon>Echinostomatoidea</taxon>
        <taxon>Fasciolidae</taxon>
        <taxon>Fasciola</taxon>
    </lineage>
</organism>